<evidence type="ECO:0000256" key="3">
    <source>
        <dbReference type="ARBA" id="ARBA00022980"/>
    </source>
</evidence>
<evidence type="ECO:0000256" key="6">
    <source>
        <dbReference type="ARBA" id="ARBA00033752"/>
    </source>
</evidence>
<keyword evidence="10" id="KW-1185">Reference proteome</keyword>
<keyword evidence="4" id="KW-0496">Mitochondrion</keyword>
<dbReference type="OrthoDB" id="10252718at2759"/>
<gene>
    <name evidence="9" type="ORF">IWQ60_000504</name>
</gene>
<name>A0A9W8DZ39_9FUNG</name>
<dbReference type="PANTHER" id="PTHR28595:SF1">
    <property type="entry name" value="LARGE RIBOSOMAL SUBUNIT PROTEIN ML54"/>
    <property type="match status" value="1"/>
</dbReference>
<keyword evidence="5" id="KW-0687">Ribonucleoprotein</keyword>
<feature type="region of interest" description="Disordered" evidence="8">
    <location>
        <begin position="26"/>
        <end position="58"/>
    </location>
</feature>
<dbReference type="GO" id="GO:0005762">
    <property type="term" value="C:mitochondrial large ribosomal subunit"/>
    <property type="evidence" value="ECO:0007669"/>
    <property type="project" value="TreeGrafter"/>
</dbReference>
<accession>A0A9W8DZ39</accession>
<comment type="similarity">
    <text evidence="6">Belongs to the mitochondrion-specific ribosomal protein mL54 family.</text>
</comment>
<reference evidence="9" key="1">
    <citation type="submission" date="2022-07" db="EMBL/GenBank/DDBJ databases">
        <title>Phylogenomic reconstructions and comparative analyses of Kickxellomycotina fungi.</title>
        <authorList>
            <person name="Reynolds N.K."/>
            <person name="Stajich J.E."/>
            <person name="Barry K."/>
            <person name="Grigoriev I.V."/>
            <person name="Crous P."/>
            <person name="Smith M.E."/>
        </authorList>
    </citation>
    <scope>NUCLEOTIDE SEQUENCE</scope>
    <source>
        <strain evidence="9">RSA 861</strain>
    </source>
</reference>
<dbReference type="Proteomes" id="UP001150569">
    <property type="component" value="Unassembled WGS sequence"/>
</dbReference>
<comment type="subcellular location">
    <subcellularLocation>
        <location evidence="1">Mitochondrion</location>
    </subcellularLocation>
</comment>
<feature type="compositionally biased region" description="Polar residues" evidence="8">
    <location>
        <begin position="38"/>
        <end position="48"/>
    </location>
</feature>
<evidence type="ECO:0000256" key="2">
    <source>
        <dbReference type="ARBA" id="ARBA00022946"/>
    </source>
</evidence>
<dbReference type="GO" id="GO:0003735">
    <property type="term" value="F:structural constituent of ribosome"/>
    <property type="evidence" value="ECO:0007669"/>
    <property type="project" value="TreeGrafter"/>
</dbReference>
<evidence type="ECO:0000256" key="5">
    <source>
        <dbReference type="ARBA" id="ARBA00023274"/>
    </source>
</evidence>
<keyword evidence="3" id="KW-0689">Ribosomal protein</keyword>
<proteinExistence type="inferred from homology"/>
<dbReference type="AlphaFoldDB" id="A0A9W8DZ39"/>
<evidence type="ECO:0000256" key="8">
    <source>
        <dbReference type="SAM" id="MobiDB-lite"/>
    </source>
</evidence>
<dbReference type="EMBL" id="JANBPT010000013">
    <property type="protein sequence ID" value="KAJ1930179.1"/>
    <property type="molecule type" value="Genomic_DNA"/>
</dbReference>
<sequence length="121" mass="13576">MLARIFTKAAIRPGPIAFYRPSLRSLSTSPLSRKGTSEAVSETASTEPNHPVSMAPEGTVLKGLNFRTDGKDPVALKDEEYPAWLWTLTDTVATEDLSDRLRLKRNNKERIKAANYMRKKK</sequence>
<dbReference type="Pfam" id="PF08561">
    <property type="entry name" value="Ribosomal_L37"/>
    <property type="match status" value="1"/>
</dbReference>
<organism evidence="9 10">
    <name type="scientific">Tieghemiomyces parasiticus</name>
    <dbReference type="NCBI Taxonomy" id="78921"/>
    <lineage>
        <taxon>Eukaryota</taxon>
        <taxon>Fungi</taxon>
        <taxon>Fungi incertae sedis</taxon>
        <taxon>Zoopagomycota</taxon>
        <taxon>Kickxellomycotina</taxon>
        <taxon>Dimargaritomycetes</taxon>
        <taxon>Dimargaritales</taxon>
        <taxon>Dimargaritaceae</taxon>
        <taxon>Tieghemiomyces</taxon>
    </lineage>
</organism>
<comment type="caution">
    <text evidence="9">The sequence shown here is derived from an EMBL/GenBank/DDBJ whole genome shotgun (WGS) entry which is preliminary data.</text>
</comment>
<keyword evidence="2" id="KW-0809">Transit peptide</keyword>
<evidence type="ECO:0000313" key="9">
    <source>
        <dbReference type="EMBL" id="KAJ1930179.1"/>
    </source>
</evidence>
<dbReference type="PANTHER" id="PTHR28595">
    <property type="entry name" value="39S RIBOSOMAL PROTEIN L54, MITOCHONDRIAL"/>
    <property type="match status" value="1"/>
</dbReference>
<protein>
    <recommendedName>
        <fullName evidence="7">Large ribosomal subunit protein mL54</fullName>
    </recommendedName>
</protein>
<evidence type="ECO:0000313" key="10">
    <source>
        <dbReference type="Proteomes" id="UP001150569"/>
    </source>
</evidence>
<dbReference type="InterPro" id="IPR013870">
    <property type="entry name" value="Ribosomal_mL54"/>
</dbReference>
<evidence type="ECO:0000256" key="4">
    <source>
        <dbReference type="ARBA" id="ARBA00023128"/>
    </source>
</evidence>
<evidence type="ECO:0000256" key="1">
    <source>
        <dbReference type="ARBA" id="ARBA00004173"/>
    </source>
</evidence>
<evidence type="ECO:0000256" key="7">
    <source>
        <dbReference type="ARBA" id="ARBA00035179"/>
    </source>
</evidence>